<organism evidence="11 12">
    <name type="scientific">Abeliophyllum distichum</name>
    <dbReference type="NCBI Taxonomy" id="126358"/>
    <lineage>
        <taxon>Eukaryota</taxon>
        <taxon>Viridiplantae</taxon>
        <taxon>Streptophyta</taxon>
        <taxon>Embryophyta</taxon>
        <taxon>Tracheophyta</taxon>
        <taxon>Spermatophyta</taxon>
        <taxon>Magnoliopsida</taxon>
        <taxon>eudicotyledons</taxon>
        <taxon>Gunneridae</taxon>
        <taxon>Pentapetalae</taxon>
        <taxon>asterids</taxon>
        <taxon>lamiids</taxon>
        <taxon>Lamiales</taxon>
        <taxon>Oleaceae</taxon>
        <taxon>Forsythieae</taxon>
        <taxon>Abeliophyllum</taxon>
    </lineage>
</organism>
<keyword evidence="4" id="KW-0547">Nucleotide-binding</keyword>
<dbReference type="AlphaFoldDB" id="A0ABD1PZW0"/>
<evidence type="ECO:0000256" key="6">
    <source>
        <dbReference type="ARBA" id="ARBA00022840"/>
    </source>
</evidence>
<dbReference type="Gene3D" id="3.80.10.10">
    <property type="entry name" value="Ribonuclease Inhibitor"/>
    <property type="match status" value="2"/>
</dbReference>
<dbReference type="InterPro" id="IPR058922">
    <property type="entry name" value="WHD_DRP"/>
</dbReference>
<sequence>MVDATINMVVKRLAPIIEKRVRDEVNLVLNSTNEAASLASKLKRIQQLLEASERKGVTDPQVKAWLEKIEDVAYEMDDVLDEWEMKKHEHETEGSKDVSDFWEKVSSFIQSLCLCFQDVIERRRIALKIKELNGRLESIAKKNDDEFKFLPNLSEEIDRESQHFKRVLATSFVDRSTVKGRDDDQNILVSKLLSESEKGNGIQIISIVGTGGLGKTTLAQLVFNDIRVKKHFEQSIWICVSNPFNEIRIAKAILESLNQTSPNLTEFQTLLQCIETTVSGKRFLLVLDDVWEHDEHKWKPLKICLSKGAPESRILVTTRNRSVAKMMGTVNNHLLRPLSDSECFAVLSQIAFEEKRENHNTLEPIGRKIAKKCNGLPLAAKTLGSLLQFKDTVQEWNNVLNSEIWQLEVAEVDIFPHLYLSYNELRPAVKRCFSYCAILPKDSKIKVDALIRMWMAQGFLSGESAANMELKGREYVKDLATRSFFQGITVGDLTGQVLSCKMHDIIHDFAHFLTKSELFSVDITDDKGITAKEASCPNARHLDWKDSRMASSPVLICSVEKLRSFLCENYLPPHVLSTLKCVRLLNLSHCGLRELSPEMGNLIHLRYLDLSYNHIREFPRTLCGLYYLQTLNLLGCVDLSTLPEEINKLINLRHLLVSVFSDAIYFHQGLEKLTGLRTLKYFKAGRGRNNLGCLKNLNQLEGELVIFVDNLNEESDAVEAQDAALKNKNSLVTLHLHFTGGVRMDVMEALQPPPNLLKLKLEGYVGIEFHRWITMSLNNLKVVEIYRCSSLPPLGNLQFLERLYIGNMQNMNYLGREFLGITGDGRAIAFPKLKRLDIFACEEWTEWEDIREEEEDDVSIMPCLRKLRVSLCPNLKALPHRLLSRTPLAELYIKNSHLIIEQYNSRGGDEFLSPTCQVIVD</sequence>
<dbReference type="PANTHER" id="PTHR36766">
    <property type="entry name" value="PLANT BROAD-SPECTRUM MILDEW RESISTANCE PROTEIN RPW8"/>
    <property type="match status" value="1"/>
</dbReference>
<dbReference type="InterPro" id="IPR036388">
    <property type="entry name" value="WH-like_DNA-bd_sf"/>
</dbReference>
<name>A0ABD1PZW0_9LAMI</name>
<evidence type="ECO:0000313" key="12">
    <source>
        <dbReference type="Proteomes" id="UP001604336"/>
    </source>
</evidence>
<dbReference type="Gene3D" id="1.10.8.430">
    <property type="entry name" value="Helical domain of apoptotic protease-activating factors"/>
    <property type="match status" value="1"/>
</dbReference>
<dbReference type="FunFam" id="1.10.10.10:FF:000322">
    <property type="entry name" value="Probable disease resistance protein At1g63360"/>
    <property type="match status" value="1"/>
</dbReference>
<dbReference type="Pfam" id="PF18052">
    <property type="entry name" value="Rx_N"/>
    <property type="match status" value="1"/>
</dbReference>
<dbReference type="PROSITE" id="PS51450">
    <property type="entry name" value="LRR"/>
    <property type="match status" value="1"/>
</dbReference>
<accession>A0ABD1PZW0</accession>
<dbReference type="SUPFAM" id="SSF52058">
    <property type="entry name" value="L domain-like"/>
    <property type="match status" value="1"/>
</dbReference>
<dbReference type="Gene3D" id="3.40.50.300">
    <property type="entry name" value="P-loop containing nucleotide triphosphate hydrolases"/>
    <property type="match status" value="1"/>
</dbReference>
<evidence type="ECO:0000256" key="4">
    <source>
        <dbReference type="ARBA" id="ARBA00022741"/>
    </source>
</evidence>
<dbReference type="Gene3D" id="1.10.10.10">
    <property type="entry name" value="Winged helix-like DNA-binding domain superfamily/Winged helix DNA-binding domain"/>
    <property type="match status" value="1"/>
</dbReference>
<dbReference type="FunFam" id="3.40.50.300:FF:001091">
    <property type="entry name" value="Probable disease resistance protein At1g61300"/>
    <property type="match status" value="1"/>
</dbReference>
<dbReference type="EMBL" id="JBFOLK010000012">
    <property type="protein sequence ID" value="KAL2469475.1"/>
    <property type="molecule type" value="Genomic_DNA"/>
</dbReference>
<dbReference type="SMART" id="SM00369">
    <property type="entry name" value="LRR_TYP"/>
    <property type="match status" value="2"/>
</dbReference>
<dbReference type="SUPFAM" id="SSF52540">
    <property type="entry name" value="P-loop containing nucleoside triphosphate hydrolases"/>
    <property type="match status" value="1"/>
</dbReference>
<evidence type="ECO:0000259" key="9">
    <source>
        <dbReference type="Pfam" id="PF23559"/>
    </source>
</evidence>
<evidence type="ECO:0000256" key="5">
    <source>
        <dbReference type="ARBA" id="ARBA00022821"/>
    </source>
</evidence>
<dbReference type="InterPro" id="IPR003591">
    <property type="entry name" value="Leu-rich_rpt_typical-subtyp"/>
</dbReference>
<feature type="domain" description="Disease resistance protein winged helix" evidence="9">
    <location>
        <begin position="438"/>
        <end position="510"/>
    </location>
</feature>
<dbReference type="Pfam" id="PF00931">
    <property type="entry name" value="NB-ARC"/>
    <property type="match status" value="1"/>
</dbReference>
<keyword evidence="12" id="KW-1185">Reference proteome</keyword>
<dbReference type="Gene3D" id="1.20.5.4130">
    <property type="match status" value="1"/>
</dbReference>
<evidence type="ECO:0000259" key="7">
    <source>
        <dbReference type="Pfam" id="PF00931"/>
    </source>
</evidence>
<gene>
    <name evidence="11" type="ORF">Adt_37611</name>
</gene>
<dbReference type="InterPro" id="IPR002182">
    <property type="entry name" value="NB-ARC"/>
</dbReference>
<keyword evidence="3" id="KW-0677">Repeat</keyword>
<dbReference type="InterPro" id="IPR042197">
    <property type="entry name" value="Apaf_helical"/>
</dbReference>
<evidence type="ECO:0000313" key="11">
    <source>
        <dbReference type="EMBL" id="KAL2469475.1"/>
    </source>
</evidence>
<dbReference type="PRINTS" id="PR00364">
    <property type="entry name" value="DISEASERSIST"/>
</dbReference>
<protein>
    <submittedName>
        <fullName evidence="11">Disease resistance RPP13-like protein 1</fullName>
    </submittedName>
</protein>
<proteinExistence type="inferred from homology"/>
<dbReference type="GO" id="GO:0005524">
    <property type="term" value="F:ATP binding"/>
    <property type="evidence" value="ECO:0007669"/>
    <property type="project" value="UniProtKB-KW"/>
</dbReference>
<dbReference type="InterPro" id="IPR038005">
    <property type="entry name" value="RX-like_CC"/>
</dbReference>
<keyword evidence="5" id="KW-0611">Plant defense</keyword>
<evidence type="ECO:0000256" key="3">
    <source>
        <dbReference type="ARBA" id="ARBA00022737"/>
    </source>
</evidence>
<dbReference type="PANTHER" id="PTHR36766:SF45">
    <property type="entry name" value="NB-ARC DOMAIN-CONTAINING PROTEIN"/>
    <property type="match status" value="1"/>
</dbReference>
<dbReference type="InterPro" id="IPR027417">
    <property type="entry name" value="P-loop_NTPase"/>
</dbReference>
<evidence type="ECO:0000259" key="10">
    <source>
        <dbReference type="Pfam" id="PF23598"/>
    </source>
</evidence>
<keyword evidence="2" id="KW-0433">Leucine-rich repeat</keyword>
<keyword evidence="6" id="KW-0067">ATP-binding</keyword>
<dbReference type="GO" id="GO:0051607">
    <property type="term" value="P:defense response to virus"/>
    <property type="evidence" value="ECO:0007669"/>
    <property type="project" value="UniProtKB-ARBA"/>
</dbReference>
<dbReference type="CDD" id="cd14798">
    <property type="entry name" value="RX-CC_like"/>
    <property type="match status" value="1"/>
</dbReference>
<evidence type="ECO:0000256" key="1">
    <source>
        <dbReference type="ARBA" id="ARBA00008894"/>
    </source>
</evidence>
<feature type="domain" description="Disease resistance N-terminal" evidence="8">
    <location>
        <begin position="9"/>
        <end position="96"/>
    </location>
</feature>
<comment type="similarity">
    <text evidence="1">Belongs to the disease resistance NB-LRR family.</text>
</comment>
<dbReference type="Pfam" id="PF23598">
    <property type="entry name" value="LRR_14"/>
    <property type="match status" value="1"/>
</dbReference>
<evidence type="ECO:0000259" key="8">
    <source>
        <dbReference type="Pfam" id="PF18052"/>
    </source>
</evidence>
<feature type="domain" description="Disease resistance R13L4/SHOC-2-like LRR" evidence="10">
    <location>
        <begin position="574"/>
        <end position="868"/>
    </location>
</feature>
<feature type="domain" description="NB-ARC" evidence="7">
    <location>
        <begin position="192"/>
        <end position="355"/>
    </location>
</feature>
<dbReference type="InterPro" id="IPR041118">
    <property type="entry name" value="Rx_N"/>
</dbReference>
<dbReference type="Pfam" id="PF23559">
    <property type="entry name" value="WHD_DRP"/>
    <property type="match status" value="1"/>
</dbReference>
<evidence type="ECO:0000256" key="2">
    <source>
        <dbReference type="ARBA" id="ARBA00022614"/>
    </source>
</evidence>
<dbReference type="InterPro" id="IPR055414">
    <property type="entry name" value="LRR_R13L4/SHOC2-like"/>
</dbReference>
<comment type="caution">
    <text evidence="11">The sequence shown here is derived from an EMBL/GenBank/DDBJ whole genome shotgun (WGS) entry which is preliminary data.</text>
</comment>
<dbReference type="InterPro" id="IPR001611">
    <property type="entry name" value="Leu-rich_rpt"/>
</dbReference>
<dbReference type="Proteomes" id="UP001604336">
    <property type="component" value="Unassembled WGS sequence"/>
</dbReference>
<dbReference type="InterPro" id="IPR032675">
    <property type="entry name" value="LRR_dom_sf"/>
</dbReference>
<reference evidence="12" key="1">
    <citation type="submission" date="2024-07" db="EMBL/GenBank/DDBJ databases">
        <title>Two chromosome-level genome assemblies of Korean endemic species Abeliophyllum distichum and Forsythia ovata (Oleaceae).</title>
        <authorList>
            <person name="Jang H."/>
        </authorList>
    </citation>
    <scope>NUCLEOTIDE SEQUENCE [LARGE SCALE GENOMIC DNA]</scope>
</reference>